<feature type="transmembrane region" description="Helical" evidence="1">
    <location>
        <begin position="6"/>
        <end position="21"/>
    </location>
</feature>
<evidence type="ECO:0000256" key="1">
    <source>
        <dbReference type="SAM" id="Phobius"/>
    </source>
</evidence>
<dbReference type="Pfam" id="PF06541">
    <property type="entry name" value="ABC_trans_CmpB"/>
    <property type="match status" value="1"/>
</dbReference>
<organism evidence="2 3">
    <name type="scientific">Candidatus Nomurabacteria bacterium RIFCSPLOWO2_01_FULL_33_17</name>
    <dbReference type="NCBI Taxonomy" id="1801764"/>
    <lineage>
        <taxon>Bacteria</taxon>
        <taxon>Candidatus Nomuraibacteriota</taxon>
    </lineage>
</organism>
<evidence type="ECO:0000313" key="2">
    <source>
        <dbReference type="EMBL" id="OGI84229.1"/>
    </source>
</evidence>
<dbReference type="EMBL" id="MFUO01000006">
    <property type="protein sequence ID" value="OGI84229.1"/>
    <property type="molecule type" value="Genomic_DNA"/>
</dbReference>
<dbReference type="Proteomes" id="UP000178184">
    <property type="component" value="Unassembled WGS sequence"/>
</dbReference>
<keyword evidence="1" id="KW-0472">Membrane</keyword>
<dbReference type="AlphaFoldDB" id="A0A1F6WQQ9"/>
<evidence type="ECO:0000313" key="3">
    <source>
        <dbReference type="Proteomes" id="UP000178184"/>
    </source>
</evidence>
<proteinExistence type="predicted"/>
<accession>A0A1F6WQQ9</accession>
<comment type="caution">
    <text evidence="2">The sequence shown here is derived from an EMBL/GenBank/DDBJ whole genome shotgun (WGS) entry which is preliminary data.</text>
</comment>
<feature type="transmembrane region" description="Helical" evidence="1">
    <location>
        <begin position="57"/>
        <end position="80"/>
    </location>
</feature>
<sequence>MQFLIHYLIGLVLGFILEFIYRSVESKRFIKPLFINLQMYGFSTAFLYFLSLFNLPIYFLILFILIFTTGIEFVIGYIYLKYNNIMLWDYSREYLNYKGLICLKFSIAWVILSLIYYYFIMPIFL</sequence>
<reference evidence="2 3" key="1">
    <citation type="journal article" date="2016" name="Nat. Commun.">
        <title>Thousands of microbial genomes shed light on interconnected biogeochemical processes in an aquifer system.</title>
        <authorList>
            <person name="Anantharaman K."/>
            <person name="Brown C.T."/>
            <person name="Hug L.A."/>
            <person name="Sharon I."/>
            <person name="Castelle C.J."/>
            <person name="Probst A.J."/>
            <person name="Thomas B.C."/>
            <person name="Singh A."/>
            <person name="Wilkins M.J."/>
            <person name="Karaoz U."/>
            <person name="Brodie E.L."/>
            <person name="Williams K.H."/>
            <person name="Hubbard S.S."/>
            <person name="Banfield J.F."/>
        </authorList>
    </citation>
    <scope>NUCLEOTIDE SEQUENCE [LARGE SCALE GENOMIC DNA]</scope>
</reference>
<dbReference type="InterPro" id="IPR010540">
    <property type="entry name" value="CmpB_TMEM229"/>
</dbReference>
<keyword evidence="1" id="KW-0812">Transmembrane</keyword>
<gene>
    <name evidence="2" type="ORF">A2903_00775</name>
</gene>
<name>A0A1F6WQQ9_9BACT</name>
<keyword evidence="1" id="KW-1133">Transmembrane helix</keyword>
<protein>
    <submittedName>
        <fullName evidence="2">Uncharacterized protein</fullName>
    </submittedName>
</protein>
<dbReference type="STRING" id="1801764.A2903_00775"/>
<feature type="transmembrane region" description="Helical" evidence="1">
    <location>
        <begin position="33"/>
        <end position="51"/>
    </location>
</feature>
<feature type="transmembrane region" description="Helical" evidence="1">
    <location>
        <begin position="101"/>
        <end position="120"/>
    </location>
</feature>